<evidence type="ECO:0000313" key="2">
    <source>
        <dbReference type="Proteomes" id="UP001596237"/>
    </source>
</evidence>
<comment type="caution">
    <text evidence="1">The sequence shown here is derived from an EMBL/GenBank/DDBJ whole genome shotgun (WGS) entry which is preliminary data.</text>
</comment>
<dbReference type="Proteomes" id="UP001596237">
    <property type="component" value="Unassembled WGS sequence"/>
</dbReference>
<accession>A0ABW1WLV2</accession>
<sequence>MAAEPAVFRAEIERIAALPAWIMDGNYTDTIAPRFAAADLVVTLDMPSWLCTMRVLRRTLSNLGTVRPEGPAGCPEQLTVAFLRYTATWNRLRRARTLTLTESFPGSRVVLRGPSAVRAFTRG</sequence>
<reference evidence="2" key="1">
    <citation type="journal article" date="2019" name="Int. J. Syst. Evol. Microbiol.">
        <title>The Global Catalogue of Microorganisms (GCM) 10K type strain sequencing project: providing services to taxonomists for standard genome sequencing and annotation.</title>
        <authorList>
            <consortium name="The Broad Institute Genomics Platform"/>
            <consortium name="The Broad Institute Genome Sequencing Center for Infectious Disease"/>
            <person name="Wu L."/>
            <person name="Ma J."/>
        </authorList>
    </citation>
    <scope>NUCLEOTIDE SEQUENCE [LARGE SCALE GENOMIC DNA]</scope>
    <source>
        <strain evidence="2">CCUG 36916</strain>
    </source>
</reference>
<dbReference type="EMBL" id="JBHSTT010000032">
    <property type="protein sequence ID" value="MFC6389573.1"/>
    <property type="molecule type" value="Genomic_DNA"/>
</dbReference>
<dbReference type="InterPro" id="IPR052922">
    <property type="entry name" value="Cytidylate_Kinase-2"/>
</dbReference>
<dbReference type="RefSeq" id="WP_246482026.1">
    <property type="nucleotide sequence ID" value="NZ_JBHSTT010000032.1"/>
</dbReference>
<dbReference type="PANTHER" id="PTHR37816">
    <property type="entry name" value="YALI0E33011P"/>
    <property type="match status" value="1"/>
</dbReference>
<dbReference type="PANTHER" id="PTHR37816:SF1">
    <property type="entry name" value="TOXIN"/>
    <property type="match status" value="1"/>
</dbReference>
<gene>
    <name evidence="1" type="ORF">ACFQDP_09525</name>
</gene>
<keyword evidence="2" id="KW-1185">Reference proteome</keyword>
<name>A0ABW1WLV2_9HYPH</name>
<organism evidence="1 2">
    <name type="scientific">Methylorubrum zatmanii</name>
    <dbReference type="NCBI Taxonomy" id="29429"/>
    <lineage>
        <taxon>Bacteria</taxon>
        <taxon>Pseudomonadati</taxon>
        <taxon>Pseudomonadota</taxon>
        <taxon>Alphaproteobacteria</taxon>
        <taxon>Hyphomicrobiales</taxon>
        <taxon>Methylobacteriaceae</taxon>
        <taxon>Methylorubrum</taxon>
    </lineage>
</organism>
<evidence type="ECO:0000313" key="1">
    <source>
        <dbReference type="EMBL" id="MFC6389573.1"/>
    </source>
</evidence>
<proteinExistence type="predicted"/>
<protein>
    <submittedName>
        <fullName evidence="1">Uncharacterized protein</fullName>
    </submittedName>
</protein>